<organism evidence="2 3">
    <name type="scientific">Methylobacterium nodulans (strain LMG 21967 / CNCM I-2342 / ORS 2060)</name>
    <dbReference type="NCBI Taxonomy" id="460265"/>
    <lineage>
        <taxon>Bacteria</taxon>
        <taxon>Pseudomonadati</taxon>
        <taxon>Pseudomonadota</taxon>
        <taxon>Alphaproteobacteria</taxon>
        <taxon>Hyphomicrobiales</taxon>
        <taxon>Methylobacteriaceae</taxon>
        <taxon>Methylobacterium</taxon>
    </lineage>
</organism>
<sequence>MRQGRRRARGASPERYREKWGLPLAYLMAAAAYAAQRSELAKLHGLGRRAAAKTAA</sequence>
<dbReference type="EMBL" id="CP001351">
    <property type="protein sequence ID" value="ACL63167.1"/>
    <property type="molecule type" value="Genomic_DNA"/>
</dbReference>
<dbReference type="RefSeq" id="WP_012631366.1">
    <property type="nucleotide sequence ID" value="NC_011887.1"/>
</dbReference>
<dbReference type="AlphaFoldDB" id="B8IXC6"/>
<keyword evidence="2" id="KW-0614">Plasmid</keyword>
<comment type="similarity">
    <text evidence="1">Belongs to the ros/MucR family.</text>
</comment>
<dbReference type="GO" id="GO:0003677">
    <property type="term" value="F:DNA binding"/>
    <property type="evidence" value="ECO:0007669"/>
    <property type="project" value="InterPro"/>
</dbReference>
<reference evidence="3" key="1">
    <citation type="submission" date="2009-01" db="EMBL/GenBank/DDBJ databases">
        <title>Complete sequence of plasmid 2 of Methylobacterium nodulans ORS 2060.</title>
        <authorList>
            <consortium name="US DOE Joint Genome Institute"/>
            <person name="Lucas S."/>
            <person name="Copeland A."/>
            <person name="Lapidus A."/>
            <person name="Glavina del Rio T."/>
            <person name="Dalin E."/>
            <person name="Tice H."/>
            <person name="Bruce D."/>
            <person name="Goodwin L."/>
            <person name="Pitluck S."/>
            <person name="Sims D."/>
            <person name="Brettin T."/>
            <person name="Detter J.C."/>
            <person name="Han C."/>
            <person name="Larimer F."/>
            <person name="Land M."/>
            <person name="Hauser L."/>
            <person name="Kyrpides N."/>
            <person name="Ivanova N."/>
            <person name="Marx C.J."/>
            <person name="Richardson P."/>
        </authorList>
    </citation>
    <scope>NUCLEOTIDE SEQUENCE [LARGE SCALE GENOMIC DNA]</scope>
    <source>
        <strain evidence="3">LMG 21967 / CNCM I-2342 / ORS 2060</strain>
        <plasmid evidence="3">Plasmid pMNOD02</plasmid>
    </source>
</reference>
<accession>B8IXC6</accession>
<dbReference type="InterPro" id="IPR008807">
    <property type="entry name" value="ROS_MUCR"/>
</dbReference>
<evidence type="ECO:0000313" key="3">
    <source>
        <dbReference type="Proteomes" id="UP000008207"/>
    </source>
</evidence>
<keyword evidence="3" id="KW-1185">Reference proteome</keyword>
<evidence type="ECO:0000313" key="2">
    <source>
        <dbReference type="EMBL" id="ACL63167.1"/>
    </source>
</evidence>
<geneLocation type="plasmid" evidence="2 3">
    <name>pMNOD02</name>
</geneLocation>
<dbReference type="Gene3D" id="1.10.10.1550">
    <property type="entry name" value="ROS/MUCR transcriptional regulator protein"/>
    <property type="match status" value="1"/>
</dbReference>
<dbReference type="GO" id="GO:0006355">
    <property type="term" value="P:regulation of DNA-templated transcription"/>
    <property type="evidence" value="ECO:0007669"/>
    <property type="project" value="InterPro"/>
</dbReference>
<proteinExistence type="inferred from homology"/>
<name>B8IXC6_METNO</name>
<dbReference type="HOGENOM" id="CLU_3009135_0_0_5"/>
<evidence type="ECO:0000256" key="1">
    <source>
        <dbReference type="ARBA" id="ARBA00007031"/>
    </source>
</evidence>
<protein>
    <submittedName>
        <fullName evidence="2">Transcriptional regulator, MucR family</fullName>
    </submittedName>
</protein>
<dbReference type="KEGG" id="mno:Mnod_8192"/>
<dbReference type="Proteomes" id="UP000008207">
    <property type="component" value="Plasmid pMNOD02"/>
</dbReference>
<gene>
    <name evidence="2" type="ordered locus">Mnod_8192</name>
</gene>
<dbReference type="Pfam" id="PF05443">
    <property type="entry name" value="ROS_MUCR"/>
    <property type="match status" value="1"/>
</dbReference>
<dbReference type="GO" id="GO:0008270">
    <property type="term" value="F:zinc ion binding"/>
    <property type="evidence" value="ECO:0007669"/>
    <property type="project" value="InterPro"/>
</dbReference>
<dbReference type="InterPro" id="IPR041920">
    <property type="entry name" value="ROS/MUCR_sf"/>
</dbReference>